<evidence type="ECO:0000313" key="3">
    <source>
        <dbReference type="Proteomes" id="UP000507470"/>
    </source>
</evidence>
<organism evidence="2 3">
    <name type="scientific">Mytilus coruscus</name>
    <name type="common">Sea mussel</name>
    <dbReference type="NCBI Taxonomy" id="42192"/>
    <lineage>
        <taxon>Eukaryota</taxon>
        <taxon>Metazoa</taxon>
        <taxon>Spiralia</taxon>
        <taxon>Lophotrochozoa</taxon>
        <taxon>Mollusca</taxon>
        <taxon>Bivalvia</taxon>
        <taxon>Autobranchia</taxon>
        <taxon>Pteriomorphia</taxon>
        <taxon>Mytilida</taxon>
        <taxon>Mytiloidea</taxon>
        <taxon>Mytilidae</taxon>
        <taxon>Mytilinae</taxon>
        <taxon>Mytilus</taxon>
    </lineage>
</organism>
<dbReference type="EMBL" id="CACVKT020002653">
    <property type="protein sequence ID" value="CAC5379246.1"/>
    <property type="molecule type" value="Genomic_DNA"/>
</dbReference>
<gene>
    <name evidence="2" type="ORF">MCOR_15336</name>
</gene>
<sequence length="559" mass="62493">MLLILGMTEGEIIVIFILSLMSLHFSGHCGENTVIKNGEAEWKSVYSGGLCFSERPIGRDPLQIIINGSSHISLGFLEKNPNEINIRDVFQQMKITNDIRVHKSTFTISIRISNNGREVVLDNEDNSNDRFPLENGIAWLAVYIQFGSASVYLMSSNAKFLQYSGENIKLTEKDKKASLIDENPAAICYIDRHLYSGEAITVRINPVTDPNKIKTFSVPSRYYIKFGFYEEKSKSFNDNFSRLLKVTDKKRNNVWEPIFVLEKNKSQGNLQISLSESGSFSFSSESGESGNFEIPNYEKANGVICVFELFRVRVKLLKVARYPAYDYASPATISPIKLAATMSPIDPAAITSPIDPAAITSPIDLAAKTSPISLNETLNINQTSLFDSNTGLKFSKSNETTSNNGDCETKTKVIDDVDTKCLHNHSENGFNFHFDEQTKPKVLGILNDLHCNQINGDKQEHENYNLSKESFLTTDDNFGSSCDFSASKNGIEDKIKQPLVKNVCATSKGSAFNIPMCSNRQLVNTITSDSNHLCNKILRDKQDLNLTIGWRDKIQNLKQ</sequence>
<keyword evidence="1" id="KW-0732">Signal</keyword>
<reference evidence="2 3" key="1">
    <citation type="submission" date="2020-06" db="EMBL/GenBank/DDBJ databases">
        <authorList>
            <person name="Li R."/>
            <person name="Bekaert M."/>
        </authorList>
    </citation>
    <scope>NUCLEOTIDE SEQUENCE [LARGE SCALE GENOMIC DNA]</scope>
    <source>
        <strain evidence="3">wild</strain>
    </source>
</reference>
<accession>A0A6J8B6P9</accession>
<dbReference type="Proteomes" id="UP000507470">
    <property type="component" value="Unassembled WGS sequence"/>
</dbReference>
<keyword evidence="3" id="KW-1185">Reference proteome</keyword>
<evidence type="ECO:0000256" key="1">
    <source>
        <dbReference type="SAM" id="SignalP"/>
    </source>
</evidence>
<evidence type="ECO:0008006" key="4">
    <source>
        <dbReference type="Google" id="ProtNLM"/>
    </source>
</evidence>
<proteinExistence type="predicted"/>
<dbReference type="OrthoDB" id="6080752at2759"/>
<protein>
    <recommendedName>
        <fullName evidence="4">IgGFc-binding protein N-terminal domain-containing protein</fullName>
    </recommendedName>
</protein>
<dbReference type="AlphaFoldDB" id="A0A6J8B6P9"/>
<feature type="signal peptide" evidence="1">
    <location>
        <begin position="1"/>
        <end position="29"/>
    </location>
</feature>
<feature type="chain" id="PRO_5026964252" description="IgGFc-binding protein N-terminal domain-containing protein" evidence="1">
    <location>
        <begin position="30"/>
        <end position="559"/>
    </location>
</feature>
<evidence type="ECO:0000313" key="2">
    <source>
        <dbReference type="EMBL" id="CAC5379246.1"/>
    </source>
</evidence>
<name>A0A6J8B6P9_MYTCO</name>